<comment type="caution">
    <text evidence="3">The sequence shown here is derived from an EMBL/GenBank/DDBJ whole genome shotgun (WGS) entry which is preliminary data.</text>
</comment>
<dbReference type="AlphaFoldDB" id="A0AA39LW46"/>
<reference evidence="3" key="1">
    <citation type="submission" date="2023-06" db="EMBL/GenBank/DDBJ databases">
        <title>Genomic analysis of the entomopathogenic nematode Steinernema hermaphroditum.</title>
        <authorList>
            <person name="Schwarz E.M."/>
            <person name="Heppert J.K."/>
            <person name="Baniya A."/>
            <person name="Schwartz H.T."/>
            <person name="Tan C.-H."/>
            <person name="Antoshechkin I."/>
            <person name="Sternberg P.W."/>
            <person name="Goodrich-Blair H."/>
            <person name="Dillman A.R."/>
        </authorList>
    </citation>
    <scope>NUCLEOTIDE SEQUENCE</scope>
    <source>
        <strain evidence="3">PS9179</strain>
        <tissue evidence="3">Whole animal</tissue>
    </source>
</reference>
<dbReference type="InterPro" id="IPR029033">
    <property type="entry name" value="His_PPase_superfam"/>
</dbReference>
<evidence type="ECO:0000313" key="3">
    <source>
        <dbReference type="EMBL" id="KAK0411783.1"/>
    </source>
</evidence>
<dbReference type="Proteomes" id="UP001175271">
    <property type="component" value="Unassembled WGS sequence"/>
</dbReference>
<feature type="chain" id="PRO_5041268561" description="Histidine acid phosphatase" evidence="2">
    <location>
        <begin position="19"/>
        <end position="421"/>
    </location>
</feature>
<evidence type="ECO:0008006" key="5">
    <source>
        <dbReference type="Google" id="ProtNLM"/>
    </source>
</evidence>
<dbReference type="InterPro" id="IPR050645">
    <property type="entry name" value="Histidine_acid_phosphatase"/>
</dbReference>
<dbReference type="EMBL" id="JAUCMV010000003">
    <property type="protein sequence ID" value="KAK0411783.1"/>
    <property type="molecule type" value="Genomic_DNA"/>
</dbReference>
<feature type="signal peptide" evidence="2">
    <location>
        <begin position="1"/>
        <end position="18"/>
    </location>
</feature>
<evidence type="ECO:0000256" key="1">
    <source>
        <dbReference type="ARBA" id="ARBA00005375"/>
    </source>
</evidence>
<dbReference type="SUPFAM" id="SSF53254">
    <property type="entry name" value="Phosphoglycerate mutase-like"/>
    <property type="match status" value="1"/>
</dbReference>
<dbReference type="GO" id="GO:0016791">
    <property type="term" value="F:phosphatase activity"/>
    <property type="evidence" value="ECO:0007669"/>
    <property type="project" value="TreeGrafter"/>
</dbReference>
<dbReference type="Gene3D" id="3.40.50.1240">
    <property type="entry name" value="Phosphoglycerate mutase-like"/>
    <property type="match status" value="1"/>
</dbReference>
<dbReference type="PANTHER" id="PTHR11567">
    <property type="entry name" value="ACID PHOSPHATASE-RELATED"/>
    <property type="match status" value="1"/>
</dbReference>
<evidence type="ECO:0000313" key="4">
    <source>
        <dbReference type="Proteomes" id="UP001175271"/>
    </source>
</evidence>
<dbReference type="PANTHER" id="PTHR11567:SF198">
    <property type="entry name" value="HISTIDINE ACID PHOSPHATASE"/>
    <property type="match status" value="1"/>
</dbReference>
<keyword evidence="4" id="KW-1185">Reference proteome</keyword>
<keyword evidence="2" id="KW-0732">Signal</keyword>
<sequence>MSTLPIFILSFLFSVACCFERLIFAETYFRHGDRTPVQPLRTGRFNASFYGNQLGELTPLGTRQGYLLGKKMKKRYVTNLALLDENFLNLKEIYVRSTDVNRTLMTANAFTAGMFDYGKRGRDFPDSPDWIPNWTPIPVHTAAMSTDYEGNPFPLCPRATELDQMQLQSQSFRNLVRDHEDFVASLERFCGEKITVRDSLTVYGLLDALMILKKHNLTLPEWATPAVVERLNTISDGQLMLKFGQTGEFGNNIIRLRGGSKAKTILSRLQDKWNCFLAKNETRACLWYGRLKFHAFATHDMTLWGMLTPFGIVEKVFGKHHEIDHAASVTFELWNADGKPMLNVVFLKNPGLNEEFQSVTHLIEGCPQDRKFCPLLTVVAATQKFFPGDLAEECKPKNPKVTKRSLDGRRREVAFFDGLVW</sequence>
<proteinExistence type="inferred from homology"/>
<dbReference type="InterPro" id="IPR000560">
    <property type="entry name" value="His_Pase_clade-2"/>
</dbReference>
<gene>
    <name evidence="3" type="ORF">QR680_005843</name>
</gene>
<dbReference type="CDD" id="cd07061">
    <property type="entry name" value="HP_HAP_like"/>
    <property type="match status" value="1"/>
</dbReference>
<organism evidence="3 4">
    <name type="scientific">Steinernema hermaphroditum</name>
    <dbReference type="NCBI Taxonomy" id="289476"/>
    <lineage>
        <taxon>Eukaryota</taxon>
        <taxon>Metazoa</taxon>
        <taxon>Ecdysozoa</taxon>
        <taxon>Nematoda</taxon>
        <taxon>Chromadorea</taxon>
        <taxon>Rhabditida</taxon>
        <taxon>Tylenchina</taxon>
        <taxon>Panagrolaimomorpha</taxon>
        <taxon>Strongyloidoidea</taxon>
        <taxon>Steinernematidae</taxon>
        <taxon>Steinernema</taxon>
    </lineage>
</organism>
<evidence type="ECO:0000256" key="2">
    <source>
        <dbReference type="SAM" id="SignalP"/>
    </source>
</evidence>
<protein>
    <recommendedName>
        <fullName evidence="5">Histidine acid phosphatase</fullName>
    </recommendedName>
</protein>
<comment type="similarity">
    <text evidence="1">Belongs to the histidine acid phosphatase family.</text>
</comment>
<accession>A0AA39LW46</accession>
<dbReference type="Pfam" id="PF00328">
    <property type="entry name" value="His_Phos_2"/>
    <property type="match status" value="1"/>
</dbReference>
<name>A0AA39LW46_9BILA</name>